<dbReference type="Pfam" id="PF02608">
    <property type="entry name" value="Bmp"/>
    <property type="match status" value="1"/>
</dbReference>
<gene>
    <name evidence="10" type="ORF">HMPREF9470_01799</name>
</gene>
<dbReference type="Proteomes" id="UP000037392">
    <property type="component" value="Unassembled WGS sequence"/>
</dbReference>
<keyword evidence="3" id="KW-1003">Cell membrane</keyword>
<dbReference type="GO" id="GO:0005886">
    <property type="term" value="C:plasma membrane"/>
    <property type="evidence" value="ECO:0007669"/>
    <property type="project" value="UniProtKB-SubCell"/>
</dbReference>
<dbReference type="SUPFAM" id="SSF53822">
    <property type="entry name" value="Periplasmic binding protein-like I"/>
    <property type="match status" value="1"/>
</dbReference>
<protein>
    <recommendedName>
        <fullName evidence="9">ABC transporter substrate-binding protein PnrA-like domain-containing protein</fullName>
    </recommendedName>
</protein>
<dbReference type="PATRIC" id="fig|742734.4.peg.1930"/>
<dbReference type="InterPro" id="IPR003760">
    <property type="entry name" value="PnrA-like"/>
</dbReference>
<evidence type="ECO:0000256" key="5">
    <source>
        <dbReference type="ARBA" id="ARBA00023136"/>
    </source>
</evidence>
<dbReference type="EMBL" id="ADLK01000017">
    <property type="protein sequence ID" value="KMW20955.1"/>
    <property type="molecule type" value="Genomic_DNA"/>
</dbReference>
<dbReference type="PANTHER" id="PTHR34296:SF2">
    <property type="entry name" value="ABC TRANSPORTER GUANOSINE-BINDING PROTEIN NUPN"/>
    <property type="match status" value="1"/>
</dbReference>
<dbReference type="InterPro" id="IPR008107">
    <property type="entry name" value="Mycoplasma_p48"/>
</dbReference>
<feature type="region of interest" description="Disordered" evidence="7">
    <location>
        <begin position="28"/>
        <end position="55"/>
    </location>
</feature>
<comment type="similarity">
    <text evidence="2">Belongs to the BMP lipoprotein family.</text>
</comment>
<evidence type="ECO:0000313" key="10">
    <source>
        <dbReference type="EMBL" id="KMW20955.1"/>
    </source>
</evidence>
<keyword evidence="6" id="KW-0449">Lipoprotein</keyword>
<comment type="subcellular location">
    <subcellularLocation>
        <location evidence="1">Cell membrane</location>
        <topology evidence="1">Lipid-anchor</topology>
    </subcellularLocation>
</comment>
<keyword evidence="5" id="KW-0472">Membrane</keyword>
<dbReference type="Gene3D" id="3.40.50.2300">
    <property type="match status" value="2"/>
</dbReference>
<evidence type="ECO:0000256" key="4">
    <source>
        <dbReference type="ARBA" id="ARBA00022729"/>
    </source>
</evidence>
<evidence type="ECO:0000259" key="9">
    <source>
        <dbReference type="Pfam" id="PF02608"/>
    </source>
</evidence>
<evidence type="ECO:0000256" key="3">
    <source>
        <dbReference type="ARBA" id="ARBA00022475"/>
    </source>
</evidence>
<reference evidence="10 11" key="1">
    <citation type="submission" date="2011-04" db="EMBL/GenBank/DDBJ databases">
        <title>The Genome Sequence of Clostridium citroniae WAL-19142.</title>
        <authorList>
            <consortium name="The Broad Institute Genome Sequencing Platform"/>
            <person name="Earl A."/>
            <person name="Ward D."/>
            <person name="Feldgarden M."/>
            <person name="Gevers D."/>
            <person name="Warren Y.A."/>
            <person name="Tyrrell K.L."/>
            <person name="Citron D.M."/>
            <person name="Goldstein E.J."/>
            <person name="Daigneault M."/>
            <person name="Allen-Vercoe E."/>
            <person name="Young S.K."/>
            <person name="Zeng Q."/>
            <person name="Gargeya S."/>
            <person name="Fitzgerald M."/>
            <person name="Haas B."/>
            <person name="Abouelleil A."/>
            <person name="Alvarado L."/>
            <person name="Arachchi H.M."/>
            <person name="Berlin A."/>
            <person name="Brown A."/>
            <person name="Chapman S.B."/>
            <person name="Chen Z."/>
            <person name="Dunbar C."/>
            <person name="Freedman E."/>
            <person name="Gearin G."/>
            <person name="Gellesch M."/>
            <person name="Goldberg J."/>
            <person name="Griggs A."/>
            <person name="Gujja S."/>
            <person name="Heilman E.R."/>
            <person name="Heiman D."/>
            <person name="Howarth C."/>
            <person name="Larson L."/>
            <person name="Lui A."/>
            <person name="MacDonald P.J."/>
            <person name="Mehta T."/>
            <person name="Montmayeur A."/>
            <person name="Murphy C."/>
            <person name="Neiman D."/>
            <person name="Pearson M."/>
            <person name="Priest M."/>
            <person name="Roberts A."/>
            <person name="Saif S."/>
            <person name="Shea T."/>
            <person name="Shenoy N."/>
            <person name="Sisk P."/>
            <person name="Stolte C."/>
            <person name="Sykes S."/>
            <person name="White J."/>
            <person name="Yandava C."/>
            <person name="Wortman J."/>
            <person name="Nusbaum C."/>
            <person name="Birren B."/>
        </authorList>
    </citation>
    <scope>NUCLEOTIDE SEQUENCE [LARGE SCALE GENOMIC DNA]</scope>
    <source>
        <strain evidence="10 11">WAL-19142</strain>
    </source>
</reference>
<dbReference type="PANTHER" id="PTHR34296">
    <property type="entry name" value="TRANSCRIPTIONAL ACTIVATOR PROTEIN MED"/>
    <property type="match status" value="1"/>
</dbReference>
<dbReference type="PRINTS" id="PR01733">
    <property type="entry name" value="LIPPROTEIN48"/>
</dbReference>
<evidence type="ECO:0000256" key="6">
    <source>
        <dbReference type="ARBA" id="ARBA00023288"/>
    </source>
</evidence>
<dbReference type="GeneID" id="93164403"/>
<comment type="caution">
    <text evidence="10">The sequence shown here is derived from an EMBL/GenBank/DDBJ whole genome shotgun (WGS) entry which is preliminary data.</text>
</comment>
<dbReference type="RefSeq" id="WP_007861335.1">
    <property type="nucleotide sequence ID" value="NZ_KQ235877.1"/>
</dbReference>
<evidence type="ECO:0000256" key="8">
    <source>
        <dbReference type="SAM" id="SignalP"/>
    </source>
</evidence>
<organism evidence="10 11">
    <name type="scientific">[Clostridium] citroniae WAL-19142</name>
    <dbReference type="NCBI Taxonomy" id="742734"/>
    <lineage>
        <taxon>Bacteria</taxon>
        <taxon>Bacillati</taxon>
        <taxon>Bacillota</taxon>
        <taxon>Clostridia</taxon>
        <taxon>Lachnospirales</taxon>
        <taxon>Lachnospiraceae</taxon>
        <taxon>Enterocloster</taxon>
    </lineage>
</organism>
<feature type="signal peptide" evidence="8">
    <location>
        <begin position="1"/>
        <end position="22"/>
    </location>
</feature>
<name>A0A0J9EYB3_9FIRM</name>
<feature type="chain" id="PRO_5038684693" description="ABC transporter substrate-binding protein PnrA-like domain-containing protein" evidence="8">
    <location>
        <begin position="23"/>
        <end position="396"/>
    </location>
</feature>
<dbReference type="InterPro" id="IPR050957">
    <property type="entry name" value="BMP_lipoprotein"/>
</dbReference>
<evidence type="ECO:0000256" key="7">
    <source>
        <dbReference type="SAM" id="MobiDB-lite"/>
    </source>
</evidence>
<evidence type="ECO:0000256" key="2">
    <source>
        <dbReference type="ARBA" id="ARBA00008610"/>
    </source>
</evidence>
<accession>A0A0J9EYB3</accession>
<dbReference type="AlphaFoldDB" id="A0A0J9EYB3"/>
<sequence length="396" mass="41651">MMKNWKRIAALAMSAVMAGAMLTGCGGGGKTTEAAKGNEPKAEAGAQAGKDAGEAADSGEKKQVYVFIRDRGDLSYWDSMAAGGDRAVADYADRADVHVVETTADLQANLQAMYEAADKGADLIITASDFKDNLVEVANEYPDIAFTIISEDVIDQCENNNAYGVDFATSQAAFLGGIAAADVAANGAEGMDPTNVIGFIGGMDESLVIQEFLWGYIQGAQYYNPDIKIVYNYVGAWNDPDTAKTQAMTQYNDAGADVIFACAGGSGNGVHNAAEEAQKFVIGVDSDQSQLYEDDKAIQEKFLTSVVKEVGNAVYNVIGEYLDNGTLPYGEYEVLGLSDGAVGIVEGDQLNGALSDEGKAKLEEAKAGIADGSIEVKSAIGKGQDEVKAFINENCQ</sequence>
<evidence type="ECO:0000313" key="11">
    <source>
        <dbReference type="Proteomes" id="UP000037392"/>
    </source>
</evidence>
<evidence type="ECO:0000256" key="1">
    <source>
        <dbReference type="ARBA" id="ARBA00004193"/>
    </source>
</evidence>
<proteinExistence type="inferred from homology"/>
<feature type="domain" description="ABC transporter substrate-binding protein PnrA-like" evidence="9">
    <location>
        <begin position="70"/>
        <end position="363"/>
    </location>
</feature>
<keyword evidence="4 8" id="KW-0732">Signal</keyword>
<dbReference type="PROSITE" id="PS51257">
    <property type="entry name" value="PROKAR_LIPOPROTEIN"/>
    <property type="match status" value="1"/>
</dbReference>
<dbReference type="InterPro" id="IPR028082">
    <property type="entry name" value="Peripla_BP_I"/>
</dbReference>